<name>A0ABW2ZGZ9_9SPHI</name>
<protein>
    <recommendedName>
        <fullName evidence="4">Lipoprotein</fullName>
    </recommendedName>
</protein>
<keyword evidence="3" id="KW-1185">Reference proteome</keyword>
<dbReference type="Proteomes" id="UP001597073">
    <property type="component" value="Unassembled WGS sequence"/>
</dbReference>
<comment type="caution">
    <text evidence="2">The sequence shown here is derived from an EMBL/GenBank/DDBJ whole genome shotgun (WGS) entry which is preliminary data.</text>
</comment>
<feature type="chain" id="PRO_5047226398" description="Lipoprotein" evidence="1">
    <location>
        <begin position="25"/>
        <end position="277"/>
    </location>
</feature>
<proteinExistence type="predicted"/>
<reference evidence="3" key="1">
    <citation type="journal article" date="2019" name="Int. J. Syst. Evol. Microbiol.">
        <title>The Global Catalogue of Microorganisms (GCM) 10K type strain sequencing project: providing services to taxonomists for standard genome sequencing and annotation.</title>
        <authorList>
            <consortium name="The Broad Institute Genomics Platform"/>
            <consortium name="The Broad Institute Genome Sequencing Center for Infectious Disease"/>
            <person name="Wu L."/>
            <person name="Ma J."/>
        </authorList>
    </citation>
    <scope>NUCLEOTIDE SEQUENCE [LARGE SCALE GENOMIC DNA]</scope>
    <source>
        <strain evidence="3">CCUG 60742</strain>
    </source>
</reference>
<evidence type="ECO:0000313" key="2">
    <source>
        <dbReference type="EMBL" id="MFD0765466.1"/>
    </source>
</evidence>
<dbReference type="RefSeq" id="WP_377142636.1">
    <property type="nucleotide sequence ID" value="NZ_JBHTIA010000007.1"/>
</dbReference>
<organism evidence="2 3">
    <name type="scientific">Mucilaginibacter lutimaris</name>
    <dbReference type="NCBI Taxonomy" id="931629"/>
    <lineage>
        <taxon>Bacteria</taxon>
        <taxon>Pseudomonadati</taxon>
        <taxon>Bacteroidota</taxon>
        <taxon>Sphingobacteriia</taxon>
        <taxon>Sphingobacteriales</taxon>
        <taxon>Sphingobacteriaceae</taxon>
        <taxon>Mucilaginibacter</taxon>
    </lineage>
</organism>
<accession>A0ABW2ZGZ9</accession>
<evidence type="ECO:0000256" key="1">
    <source>
        <dbReference type="SAM" id="SignalP"/>
    </source>
</evidence>
<dbReference type="PROSITE" id="PS51257">
    <property type="entry name" value="PROKAR_LIPOPROTEIN"/>
    <property type="match status" value="1"/>
</dbReference>
<feature type="signal peptide" evidence="1">
    <location>
        <begin position="1"/>
        <end position="24"/>
    </location>
</feature>
<dbReference type="EMBL" id="JBHTIA010000007">
    <property type="protein sequence ID" value="MFD0765466.1"/>
    <property type="molecule type" value="Genomic_DNA"/>
</dbReference>
<evidence type="ECO:0000313" key="3">
    <source>
        <dbReference type="Proteomes" id="UP001597073"/>
    </source>
</evidence>
<sequence>MKKIQFQFLLVLLTGSLISGCVSFKEVGTFTASSTKSLQEAKITYGNYQYCLDTCLLSKTNYRYLKELNCECSRDSLRDTVIANEYAILSGYYAALTQLSGTSEIAFGPLGKSLAKGDYGIFKISEEQSNLFNGLSAALTKVVTTTYKNRKLKKFIAAHNDTVKLCLATLKGQLTLLRWNINATETKFDRLVRGVLSQTDTIEQAAGQKVAIAYIVNRQRAKWQQEKQHCDKLLAGIQTIEEGQALLFSNVSNLKSQSFKQAILKLAGNIIYLGSKE</sequence>
<gene>
    <name evidence="2" type="ORF">ACFQZI_11435</name>
</gene>
<keyword evidence="1" id="KW-0732">Signal</keyword>
<evidence type="ECO:0008006" key="4">
    <source>
        <dbReference type="Google" id="ProtNLM"/>
    </source>
</evidence>